<dbReference type="OrthoDB" id="1495257at2"/>
<sequence length="124" mass="13843">MTAEQGTLAGVNEESRALRVAVIEEIRVLASASLQSKYEIDVPIADVPAELICGFCDDLYHPKSKTFLDAFTEDEIKQLAVLYGLLYLVSETVNRSHPLKIADLQKLPEWRAVMSYAKDLESDL</sequence>
<name>A0A545TFV0_9PROT</name>
<dbReference type="RefSeq" id="WP_142898362.1">
    <property type="nucleotide sequence ID" value="NZ_ML660059.1"/>
</dbReference>
<proteinExistence type="predicted"/>
<reference evidence="1 2" key="1">
    <citation type="submission" date="2019-06" db="EMBL/GenBank/DDBJ databases">
        <title>Whole genome sequence for Rhodospirillaceae sp. R148.</title>
        <authorList>
            <person name="Wang G."/>
        </authorList>
    </citation>
    <scope>NUCLEOTIDE SEQUENCE [LARGE SCALE GENOMIC DNA]</scope>
    <source>
        <strain evidence="1 2">R148</strain>
    </source>
</reference>
<dbReference type="AlphaFoldDB" id="A0A545TFV0"/>
<dbReference type="Proteomes" id="UP000315252">
    <property type="component" value="Unassembled WGS sequence"/>
</dbReference>
<protein>
    <submittedName>
        <fullName evidence="1">Uncharacterized protein</fullName>
    </submittedName>
</protein>
<organism evidence="1 2">
    <name type="scientific">Denitrobaculum tricleocarpae</name>
    <dbReference type="NCBI Taxonomy" id="2591009"/>
    <lineage>
        <taxon>Bacteria</taxon>
        <taxon>Pseudomonadati</taxon>
        <taxon>Pseudomonadota</taxon>
        <taxon>Alphaproteobacteria</taxon>
        <taxon>Rhodospirillales</taxon>
        <taxon>Rhodospirillaceae</taxon>
        <taxon>Denitrobaculum</taxon>
    </lineage>
</organism>
<gene>
    <name evidence="1" type="ORF">FKG95_20850</name>
</gene>
<dbReference type="EMBL" id="VHSH01000008">
    <property type="protein sequence ID" value="TQV76099.1"/>
    <property type="molecule type" value="Genomic_DNA"/>
</dbReference>
<evidence type="ECO:0000313" key="1">
    <source>
        <dbReference type="EMBL" id="TQV76099.1"/>
    </source>
</evidence>
<comment type="caution">
    <text evidence="1">The sequence shown here is derived from an EMBL/GenBank/DDBJ whole genome shotgun (WGS) entry which is preliminary data.</text>
</comment>
<keyword evidence="2" id="KW-1185">Reference proteome</keyword>
<evidence type="ECO:0000313" key="2">
    <source>
        <dbReference type="Proteomes" id="UP000315252"/>
    </source>
</evidence>
<accession>A0A545TFV0</accession>